<dbReference type="GO" id="GO:0006355">
    <property type="term" value="P:regulation of DNA-templated transcription"/>
    <property type="evidence" value="ECO:0007669"/>
    <property type="project" value="InterPro"/>
</dbReference>
<dbReference type="PANTHER" id="PTHR34772:SF1">
    <property type="entry name" value="RNA-BINDING PROTEIN HFQ"/>
    <property type="match status" value="1"/>
</dbReference>
<dbReference type="OrthoDB" id="8970554at2"/>
<dbReference type="HAMAP" id="MF_00436">
    <property type="entry name" value="Hfq"/>
    <property type="match status" value="1"/>
</dbReference>
<dbReference type="Proteomes" id="UP000189627">
    <property type="component" value="Chromosome 2"/>
</dbReference>
<evidence type="ECO:0000313" key="6">
    <source>
        <dbReference type="EMBL" id="AQV96409.1"/>
    </source>
</evidence>
<evidence type="ECO:0000256" key="3">
    <source>
        <dbReference type="HAMAP-Rule" id="MF_00436"/>
    </source>
</evidence>
<dbReference type="EMBL" id="CP017758">
    <property type="protein sequence ID" value="AQV96409.1"/>
    <property type="molecule type" value="Genomic_DNA"/>
</dbReference>
<evidence type="ECO:0000256" key="4">
    <source>
        <dbReference type="SAM" id="MobiDB-lite"/>
    </source>
</evidence>
<dbReference type="Pfam" id="PF17209">
    <property type="entry name" value="Hfq"/>
    <property type="match status" value="1"/>
</dbReference>
<sequence>MQPKQSLQQNDFLNSVRKERKRVDVYLVNGVRLTGSIASFDQFVVMLSSPGGGMQTIYKSAISTIQVQTAARQAGSSTANDRESTTPSIVERKRRPITTGSGGE</sequence>
<dbReference type="PROSITE" id="PS52002">
    <property type="entry name" value="SM"/>
    <property type="match status" value="1"/>
</dbReference>
<dbReference type="GO" id="GO:0045974">
    <property type="term" value="P:regulation of translation, ncRNA-mediated"/>
    <property type="evidence" value="ECO:0007669"/>
    <property type="project" value="TreeGrafter"/>
</dbReference>
<comment type="subunit">
    <text evidence="3">Homohexamer.</text>
</comment>
<dbReference type="AlphaFoldDB" id="A0A1U9UV15"/>
<feature type="region of interest" description="Disordered" evidence="4">
    <location>
        <begin position="71"/>
        <end position="104"/>
    </location>
</feature>
<dbReference type="InterPro" id="IPR047575">
    <property type="entry name" value="Sm"/>
</dbReference>
<dbReference type="SUPFAM" id="SSF50182">
    <property type="entry name" value="Sm-like ribonucleoproteins"/>
    <property type="match status" value="1"/>
</dbReference>
<keyword evidence="1 3" id="KW-0694">RNA-binding</keyword>
<reference evidence="7" key="1">
    <citation type="submission" date="2017-02" db="EMBL/GenBank/DDBJ databases">
        <title>Complete genome sequence of Cupriavidus necator strain NH9, a 3-chlorobenzoate degrader.</title>
        <authorList>
            <person name="Moriuchi R."/>
            <person name="Dohra H."/>
            <person name="Ogawa N."/>
        </authorList>
    </citation>
    <scope>NUCLEOTIDE SEQUENCE [LARGE SCALE GENOMIC DNA]</scope>
    <source>
        <strain evidence="7">NH9</strain>
    </source>
</reference>
<organism evidence="6 7">
    <name type="scientific">Cupriavidus necator</name>
    <name type="common">Alcaligenes eutrophus</name>
    <name type="synonym">Ralstonia eutropha</name>
    <dbReference type="NCBI Taxonomy" id="106590"/>
    <lineage>
        <taxon>Bacteria</taxon>
        <taxon>Pseudomonadati</taxon>
        <taxon>Pseudomonadota</taxon>
        <taxon>Betaproteobacteria</taxon>
        <taxon>Burkholderiales</taxon>
        <taxon>Burkholderiaceae</taxon>
        <taxon>Cupriavidus</taxon>
    </lineage>
</organism>
<comment type="function">
    <text evidence="3">RNA chaperone that binds small regulatory RNA (sRNAs) and mRNAs to facilitate mRNA translational regulation in response to envelope stress, environmental stress and changes in metabolite concentrations. Also binds with high specificity to tRNAs.</text>
</comment>
<dbReference type="InterPro" id="IPR010920">
    <property type="entry name" value="LSM_dom_sf"/>
</dbReference>
<accession>A0A1U9UV15</accession>
<dbReference type="GO" id="GO:0003723">
    <property type="term" value="F:RNA binding"/>
    <property type="evidence" value="ECO:0007669"/>
    <property type="project" value="UniProtKB-UniRule"/>
</dbReference>
<dbReference type="InterPro" id="IPR005001">
    <property type="entry name" value="Hfq"/>
</dbReference>
<comment type="similarity">
    <text evidence="3">Belongs to the Hfq family.</text>
</comment>
<dbReference type="Gene3D" id="2.30.30.100">
    <property type="match status" value="1"/>
</dbReference>
<evidence type="ECO:0000256" key="1">
    <source>
        <dbReference type="ARBA" id="ARBA00022884"/>
    </source>
</evidence>
<feature type="domain" description="Sm" evidence="5">
    <location>
        <begin position="10"/>
        <end position="71"/>
    </location>
</feature>
<evidence type="ECO:0000313" key="7">
    <source>
        <dbReference type="Proteomes" id="UP000189627"/>
    </source>
</evidence>
<dbReference type="PANTHER" id="PTHR34772">
    <property type="entry name" value="RNA-BINDING PROTEIN HFQ"/>
    <property type="match status" value="1"/>
</dbReference>
<gene>
    <name evidence="3" type="primary">hfq</name>
    <name evidence="6" type="ORF">BJN34_21305</name>
</gene>
<dbReference type="GO" id="GO:0005829">
    <property type="term" value="C:cytosol"/>
    <property type="evidence" value="ECO:0007669"/>
    <property type="project" value="TreeGrafter"/>
</dbReference>
<protein>
    <recommendedName>
        <fullName evidence="3">RNA-binding protein Hfq</fullName>
    </recommendedName>
</protein>
<dbReference type="KEGG" id="cuh:BJN34_21305"/>
<keyword evidence="2 3" id="KW-0346">Stress response</keyword>
<proteinExistence type="inferred from homology"/>
<evidence type="ECO:0000256" key="2">
    <source>
        <dbReference type="ARBA" id="ARBA00023016"/>
    </source>
</evidence>
<dbReference type="CDD" id="cd01716">
    <property type="entry name" value="Hfq"/>
    <property type="match status" value="1"/>
</dbReference>
<dbReference type="GO" id="GO:0043487">
    <property type="term" value="P:regulation of RNA stability"/>
    <property type="evidence" value="ECO:0007669"/>
    <property type="project" value="TreeGrafter"/>
</dbReference>
<name>A0A1U9UV15_CUPNE</name>
<dbReference type="NCBIfam" id="TIGR02383">
    <property type="entry name" value="Hfq"/>
    <property type="match status" value="1"/>
</dbReference>
<evidence type="ECO:0000259" key="5">
    <source>
        <dbReference type="PROSITE" id="PS52002"/>
    </source>
</evidence>